<evidence type="ECO:0000313" key="1">
    <source>
        <dbReference type="EnsemblPlants" id="Kaladp0018s0074.1.v1.1.CDS.1"/>
    </source>
</evidence>
<organism evidence="1 2">
    <name type="scientific">Kalanchoe fedtschenkoi</name>
    <name type="common">Lavender scallops</name>
    <name type="synonym">South American air plant</name>
    <dbReference type="NCBI Taxonomy" id="63787"/>
    <lineage>
        <taxon>Eukaryota</taxon>
        <taxon>Viridiplantae</taxon>
        <taxon>Streptophyta</taxon>
        <taxon>Embryophyta</taxon>
        <taxon>Tracheophyta</taxon>
        <taxon>Spermatophyta</taxon>
        <taxon>Magnoliopsida</taxon>
        <taxon>eudicotyledons</taxon>
        <taxon>Gunneridae</taxon>
        <taxon>Pentapetalae</taxon>
        <taxon>Saxifragales</taxon>
        <taxon>Crassulaceae</taxon>
        <taxon>Kalanchoe</taxon>
    </lineage>
</organism>
<dbReference type="AlphaFoldDB" id="A0A7N0ZR69"/>
<accession>A0A7N0ZR69</accession>
<keyword evidence="2" id="KW-1185">Reference proteome</keyword>
<evidence type="ECO:0000313" key="2">
    <source>
        <dbReference type="Proteomes" id="UP000594263"/>
    </source>
</evidence>
<name>A0A7N0ZR69_KALFE</name>
<protein>
    <submittedName>
        <fullName evidence="1">Uncharacterized protein</fullName>
    </submittedName>
</protein>
<reference evidence="1" key="1">
    <citation type="submission" date="2021-01" db="UniProtKB">
        <authorList>
            <consortium name="EnsemblPlants"/>
        </authorList>
    </citation>
    <scope>IDENTIFICATION</scope>
</reference>
<proteinExistence type="predicted"/>
<dbReference type="Gramene" id="Kaladp0018s0074.1.v1.1">
    <property type="protein sequence ID" value="Kaladp0018s0074.1.v1.1.CDS.1"/>
    <property type="gene ID" value="Kaladp0018s0074.v1.1"/>
</dbReference>
<dbReference type="EnsemblPlants" id="Kaladp0018s0074.1.v1.1">
    <property type="protein sequence ID" value="Kaladp0018s0074.1.v1.1.CDS.1"/>
    <property type="gene ID" value="Kaladp0018s0074.v1.1"/>
</dbReference>
<sequence>MLLPPTTTDNIYVYQAHYDKKSDSPKGPIRTAPVIISSLFHNHKAFTSDSNHFLLLPRSPPSPASNTSLRSSSFSRVFRSHLSPCQLIPIWIFLSPNPVFN</sequence>
<dbReference type="Proteomes" id="UP000594263">
    <property type="component" value="Unplaced"/>
</dbReference>